<accession>A0AAV7UI99</accession>
<evidence type="ECO:0000256" key="2">
    <source>
        <dbReference type="SAM" id="MobiDB-lite"/>
    </source>
</evidence>
<dbReference type="AlphaFoldDB" id="A0AAV7UI99"/>
<gene>
    <name evidence="3" type="ORF">NDU88_005475</name>
</gene>
<dbReference type="EMBL" id="JANPWB010000005">
    <property type="protein sequence ID" value="KAJ1188718.1"/>
    <property type="molecule type" value="Genomic_DNA"/>
</dbReference>
<proteinExistence type="predicted"/>
<sequence>MSGRDLRAFVTTHRSKDIDGLVVHMRNGLHSRKYRPVDYLQLRTVTEAKKQASADIQLKVKKTEQAAKITKELMLIKQHRQVWWKEHQRLTEARIKADSELKTFLDDEIFDCKFLLDMGHFDHQLSEAREMHKTTSVDPIWLLREDLKHRMLQQRYHSSQVEEEFSPNHVLEQVNIVKKQQKAIIERLNLERLILEEGLRECNSKTLLLSSEEMTEGFQEVPNVLNNLDCPYSELKASVLREFHNINEEYTSRVQEIDDQLAAIEGNDCGWNFEDHWIFHTVLDQYPSHLQNRRTLYLDMLQRLLPHKSRHELVAHEKHWDSLCFTRNQRKVLIDRWARDRKNLLVKGIMTIAEACAAYDAEQMLADDRKRQQKICTELKEKVLHWRAQQEEVARLEAAGAARRKENEQEKERLRNEKEKLQRAEEKEKIQKYYLKKQQARDAQERKDMQRLEELKTLMEQQAIQDRDRVIFRQELLEKRLQEKKEMALQEAHEEELRQRRLDALRQQVAVVAEFDPVRMMGDTESSKAKLGIGAEEEFLLQKPLFKLHTYSEQQIISDPRIRIEMALREAGLHNTGYAKEILPKIAPPKLPRRDMESTVFKT</sequence>
<comment type="caution">
    <text evidence="3">The sequence shown here is derived from an EMBL/GenBank/DDBJ whole genome shotgun (WGS) entry which is preliminary data.</text>
</comment>
<dbReference type="PANTHER" id="PTHR21549:SF1">
    <property type="entry name" value="COILED-COIL DOMAIN-CONTAINING PROTEIN 148"/>
    <property type="match status" value="1"/>
</dbReference>
<keyword evidence="1" id="KW-0175">Coiled coil</keyword>
<dbReference type="PANTHER" id="PTHR21549">
    <property type="entry name" value="MUTATED IN BLADDER CANCER 1"/>
    <property type="match status" value="1"/>
</dbReference>
<keyword evidence="4" id="KW-1185">Reference proteome</keyword>
<reference evidence="3" key="1">
    <citation type="journal article" date="2022" name="bioRxiv">
        <title>Sequencing and chromosome-scale assembly of the giantPleurodeles waltlgenome.</title>
        <authorList>
            <person name="Brown T."/>
            <person name="Elewa A."/>
            <person name="Iarovenko S."/>
            <person name="Subramanian E."/>
            <person name="Araus A.J."/>
            <person name="Petzold A."/>
            <person name="Susuki M."/>
            <person name="Suzuki K.-i.T."/>
            <person name="Hayashi T."/>
            <person name="Toyoda A."/>
            <person name="Oliveira C."/>
            <person name="Osipova E."/>
            <person name="Leigh N.D."/>
            <person name="Simon A."/>
            <person name="Yun M.H."/>
        </authorList>
    </citation>
    <scope>NUCLEOTIDE SEQUENCE</scope>
    <source>
        <strain evidence="3">20211129_DDA</strain>
        <tissue evidence="3">Liver</tissue>
    </source>
</reference>
<evidence type="ECO:0000313" key="4">
    <source>
        <dbReference type="Proteomes" id="UP001066276"/>
    </source>
</evidence>
<evidence type="ECO:0008006" key="5">
    <source>
        <dbReference type="Google" id="ProtNLM"/>
    </source>
</evidence>
<feature type="compositionally biased region" description="Basic and acidic residues" evidence="2">
    <location>
        <begin position="403"/>
        <end position="420"/>
    </location>
</feature>
<dbReference type="InterPro" id="IPR039902">
    <property type="entry name" value="CCDC148/CCDC112"/>
</dbReference>
<evidence type="ECO:0000256" key="1">
    <source>
        <dbReference type="ARBA" id="ARBA00023054"/>
    </source>
</evidence>
<feature type="region of interest" description="Disordered" evidence="2">
    <location>
        <begin position="400"/>
        <end position="420"/>
    </location>
</feature>
<protein>
    <recommendedName>
        <fullName evidence="5">Coiled-coil domain-containing protein 148</fullName>
    </recommendedName>
</protein>
<name>A0AAV7UI99_PLEWA</name>
<organism evidence="3 4">
    <name type="scientific">Pleurodeles waltl</name>
    <name type="common">Iberian ribbed newt</name>
    <dbReference type="NCBI Taxonomy" id="8319"/>
    <lineage>
        <taxon>Eukaryota</taxon>
        <taxon>Metazoa</taxon>
        <taxon>Chordata</taxon>
        <taxon>Craniata</taxon>
        <taxon>Vertebrata</taxon>
        <taxon>Euteleostomi</taxon>
        <taxon>Amphibia</taxon>
        <taxon>Batrachia</taxon>
        <taxon>Caudata</taxon>
        <taxon>Salamandroidea</taxon>
        <taxon>Salamandridae</taxon>
        <taxon>Pleurodelinae</taxon>
        <taxon>Pleurodeles</taxon>
    </lineage>
</organism>
<evidence type="ECO:0000313" key="3">
    <source>
        <dbReference type="EMBL" id="KAJ1188718.1"/>
    </source>
</evidence>
<dbReference type="Proteomes" id="UP001066276">
    <property type="component" value="Chromosome 3_1"/>
</dbReference>